<dbReference type="AlphaFoldDB" id="A0A4Q7ZP07"/>
<dbReference type="NCBIfam" id="NF046119">
    <property type="entry name" value="memb_SCO4225"/>
    <property type="match status" value="1"/>
</dbReference>
<dbReference type="RefSeq" id="WP_130511360.1">
    <property type="nucleotide sequence ID" value="NZ_SHKY01000001.1"/>
</dbReference>
<keyword evidence="4" id="KW-1185">Reference proteome</keyword>
<evidence type="ECO:0000256" key="1">
    <source>
        <dbReference type="SAM" id="MobiDB-lite"/>
    </source>
</evidence>
<accession>A0A4Q7ZP07</accession>
<keyword evidence="2" id="KW-0812">Transmembrane</keyword>
<protein>
    <submittedName>
        <fullName evidence="3">Uncharacterized protein</fullName>
    </submittedName>
</protein>
<feature type="region of interest" description="Disordered" evidence="1">
    <location>
        <begin position="109"/>
        <end position="134"/>
    </location>
</feature>
<keyword evidence="2" id="KW-0472">Membrane</keyword>
<feature type="transmembrane region" description="Helical" evidence="2">
    <location>
        <begin position="75"/>
        <end position="100"/>
    </location>
</feature>
<reference evidence="3 4" key="1">
    <citation type="submission" date="2019-02" db="EMBL/GenBank/DDBJ databases">
        <title>Sequencing the genomes of 1000 actinobacteria strains.</title>
        <authorList>
            <person name="Klenk H.-P."/>
        </authorList>
    </citation>
    <scope>NUCLEOTIDE SEQUENCE [LARGE SCALE GENOMIC DNA]</scope>
    <source>
        <strain evidence="3 4">DSM 45162</strain>
    </source>
</reference>
<dbReference type="Pfam" id="PF25637">
    <property type="entry name" value="DUF7942"/>
    <property type="match status" value="1"/>
</dbReference>
<feature type="transmembrane region" description="Helical" evidence="2">
    <location>
        <begin position="15"/>
        <end position="32"/>
    </location>
</feature>
<sequence length="134" mass="14282">MKIVPWFVGSWLSRIYLALVAVVTVEAVVSILSRDEWDYSKHELVPALLTLPGYLMASSVYDLLLLPLFGEGHWALVFGSCVVVGALVNAAALNGVLTLVRRLNARAGASGSAADERALKGDQLRARDGSTSVG</sequence>
<evidence type="ECO:0000256" key="2">
    <source>
        <dbReference type="SAM" id="Phobius"/>
    </source>
</evidence>
<dbReference type="Proteomes" id="UP000292564">
    <property type="component" value="Unassembled WGS sequence"/>
</dbReference>
<name>A0A4Q7ZP07_9ACTN</name>
<evidence type="ECO:0000313" key="4">
    <source>
        <dbReference type="Proteomes" id="UP000292564"/>
    </source>
</evidence>
<comment type="caution">
    <text evidence="3">The sequence shown here is derived from an EMBL/GenBank/DDBJ whole genome shotgun (WGS) entry which is preliminary data.</text>
</comment>
<gene>
    <name evidence="3" type="ORF">EV385_4672</name>
</gene>
<keyword evidence="2" id="KW-1133">Transmembrane helix</keyword>
<dbReference type="InterPro" id="IPR057702">
    <property type="entry name" value="DUF7942"/>
</dbReference>
<organism evidence="3 4">
    <name type="scientific">Krasilnikovia cinnamomea</name>
    <dbReference type="NCBI Taxonomy" id="349313"/>
    <lineage>
        <taxon>Bacteria</taxon>
        <taxon>Bacillati</taxon>
        <taxon>Actinomycetota</taxon>
        <taxon>Actinomycetes</taxon>
        <taxon>Micromonosporales</taxon>
        <taxon>Micromonosporaceae</taxon>
        <taxon>Krasilnikovia</taxon>
    </lineage>
</organism>
<evidence type="ECO:0000313" key="3">
    <source>
        <dbReference type="EMBL" id="RZU52788.1"/>
    </source>
</evidence>
<proteinExistence type="predicted"/>
<dbReference type="EMBL" id="SHKY01000001">
    <property type="protein sequence ID" value="RZU52788.1"/>
    <property type="molecule type" value="Genomic_DNA"/>
</dbReference>
<feature type="compositionally biased region" description="Basic and acidic residues" evidence="1">
    <location>
        <begin position="114"/>
        <end position="128"/>
    </location>
</feature>
<feature type="transmembrane region" description="Helical" evidence="2">
    <location>
        <begin position="44"/>
        <end position="69"/>
    </location>
</feature>